<dbReference type="KEGG" id="aaut:ACETAC_10250"/>
<dbReference type="AlphaFoldDB" id="A0A975GAB3"/>
<dbReference type="Pfam" id="PF01996">
    <property type="entry name" value="F420_ligase"/>
    <property type="match status" value="1"/>
</dbReference>
<proteinExistence type="predicted"/>
<organism evidence="2 3">
    <name type="scientific">Aceticella autotrophica</name>
    <dbReference type="NCBI Taxonomy" id="2755338"/>
    <lineage>
        <taxon>Bacteria</taxon>
        <taxon>Bacillati</taxon>
        <taxon>Bacillota</taxon>
        <taxon>Clostridia</taxon>
        <taxon>Thermoanaerobacterales</taxon>
        <taxon>Thermoanaerobacteraceae</taxon>
        <taxon>Aceticella</taxon>
    </lineage>
</organism>
<keyword evidence="3" id="KW-1185">Reference proteome</keyword>
<feature type="domain" description="Coenzyme F420:L-glutamate ligase-like" evidence="1">
    <location>
        <begin position="8"/>
        <end position="155"/>
    </location>
</feature>
<reference evidence="2" key="1">
    <citation type="submission" date="2020-08" db="EMBL/GenBank/DDBJ databases">
        <title>Genomic insights into the carbon and energy metabolism of the first obligate autotrophic acetogenic bacterium Aceticella autotrophica gen. nov., sp. nov.</title>
        <authorList>
            <person name="Toshchakov S.V."/>
            <person name="Elcheninov A.G."/>
            <person name="Kublanov I.V."/>
            <person name="Frolov E.N."/>
            <person name="Lebedinsky A.V."/>
        </authorList>
    </citation>
    <scope>NUCLEOTIDE SEQUENCE</scope>
    <source>
        <strain evidence="2">3443-3Ac</strain>
    </source>
</reference>
<dbReference type="InterPro" id="IPR002847">
    <property type="entry name" value="F420-0_gamma-glut_ligase-dom"/>
</dbReference>
<name>A0A975GAB3_9THEO</name>
<dbReference type="Gene3D" id="3.30.1330.100">
    <property type="entry name" value="CofE-like"/>
    <property type="match status" value="1"/>
</dbReference>
<dbReference type="SUPFAM" id="SSF144010">
    <property type="entry name" value="CofE-like"/>
    <property type="match status" value="1"/>
</dbReference>
<dbReference type="GO" id="GO:0016874">
    <property type="term" value="F:ligase activity"/>
    <property type="evidence" value="ECO:0007669"/>
    <property type="project" value="UniProtKB-KW"/>
</dbReference>
<evidence type="ECO:0000313" key="3">
    <source>
        <dbReference type="Proteomes" id="UP000671913"/>
    </source>
</evidence>
<keyword evidence="2" id="KW-0436">Ligase</keyword>
<accession>A0A975GAB3</accession>
<gene>
    <name evidence="2" type="ORF">ACETAC_10250</name>
</gene>
<dbReference type="EMBL" id="CP060096">
    <property type="protein sequence ID" value="QSZ27203.1"/>
    <property type="molecule type" value="Genomic_DNA"/>
</dbReference>
<protein>
    <submittedName>
        <fullName evidence="2">Coenzyme F420-0:L-glutamate ligase</fullName>
    </submittedName>
</protein>
<evidence type="ECO:0000313" key="2">
    <source>
        <dbReference type="EMBL" id="QSZ27203.1"/>
    </source>
</evidence>
<dbReference type="Proteomes" id="UP000671913">
    <property type="component" value="Chromosome"/>
</dbReference>
<evidence type="ECO:0000259" key="1">
    <source>
        <dbReference type="Pfam" id="PF01996"/>
    </source>
</evidence>
<sequence>MRSGKIPIRTHIITDKDDICDVVIKYTKDIAEPGDLIAIAESVVAISQGRAYLPEDIKADLLARILCKYTSRNGSLTSPQAMQCAINEVGWFRILIASIASAFGKLIHKSGFFFKIAGRKVALIDDVAGTMPPYHKYIILGPANPDKVCQAIKEATGIDTVIMDANDLNCADCIGASESVSKSYVEKLFLDNPSGNSEQQTPIVVIKDYLSLNEITEASSVECNMQECKENTSKCHKDIVSSSE</sequence>
<dbReference type="RefSeq" id="WP_284679893.1">
    <property type="nucleotide sequence ID" value="NZ_CP060096.1"/>
</dbReference>